<dbReference type="InterPro" id="IPR036286">
    <property type="entry name" value="LexA/Signal_pep-like_sf"/>
</dbReference>
<dbReference type="InterPro" id="IPR006200">
    <property type="entry name" value="LexA"/>
</dbReference>
<dbReference type="GO" id="GO:0004252">
    <property type="term" value="F:serine-type endopeptidase activity"/>
    <property type="evidence" value="ECO:0007669"/>
    <property type="project" value="UniProtKB-EC"/>
</dbReference>
<evidence type="ECO:0000259" key="14">
    <source>
        <dbReference type="Pfam" id="PF00717"/>
    </source>
</evidence>
<dbReference type="Pfam" id="PF00717">
    <property type="entry name" value="Peptidase_S24"/>
    <property type="match status" value="1"/>
</dbReference>
<dbReference type="PRINTS" id="PR00726">
    <property type="entry name" value="LEXASERPTASE"/>
</dbReference>
<keyword evidence="11 12" id="KW-0742">SOS response</keyword>
<dbReference type="InterPro" id="IPR015927">
    <property type="entry name" value="Peptidase_S24_S26A/B/C"/>
</dbReference>
<keyword evidence="5 12" id="KW-0378">Hydrolase</keyword>
<dbReference type="PANTHER" id="PTHR33516:SF2">
    <property type="entry name" value="LEXA REPRESSOR-RELATED"/>
    <property type="match status" value="1"/>
</dbReference>
<comment type="subunit">
    <text evidence="12">Homodimer.</text>
</comment>
<feature type="site" description="Cleavage; by autolysis" evidence="12">
    <location>
        <begin position="95"/>
        <end position="96"/>
    </location>
</feature>
<comment type="catalytic activity">
    <reaction evidence="12">
        <text>Hydrolysis of Ala-|-Gly bond in repressor LexA.</text>
        <dbReference type="EC" id="3.4.21.88"/>
    </reaction>
</comment>
<evidence type="ECO:0000256" key="13">
    <source>
        <dbReference type="RuleBase" id="RU003991"/>
    </source>
</evidence>
<protein>
    <recommendedName>
        <fullName evidence="12">LexA repressor</fullName>
        <ecNumber evidence="12">3.4.21.88</ecNumber>
    </recommendedName>
</protein>
<comment type="similarity">
    <text evidence="1 12 13">Belongs to the peptidase S24 family.</text>
</comment>
<dbReference type="EC" id="3.4.21.88" evidence="12"/>
<dbReference type="InterPro" id="IPR006197">
    <property type="entry name" value="Peptidase_S24_LexA"/>
</dbReference>
<feature type="active site" description="For autocatalytic cleavage activity" evidence="12">
    <location>
        <position position="130"/>
    </location>
</feature>
<keyword evidence="2 12" id="KW-0678">Repressor</keyword>
<dbReference type="RefSeq" id="WP_185624486.1">
    <property type="nucleotide sequence ID" value="NZ_JABGBW010000006.1"/>
</dbReference>
<gene>
    <name evidence="12 16" type="primary">lexA</name>
    <name evidence="16" type="ORF">HLB29_07160</name>
</gene>
<dbReference type="Gene3D" id="2.10.109.10">
    <property type="entry name" value="Umud Fragment, subunit A"/>
    <property type="match status" value="1"/>
</dbReference>
<dbReference type="InterPro" id="IPR036390">
    <property type="entry name" value="WH_DNA-bd_sf"/>
</dbReference>
<evidence type="ECO:0000256" key="9">
    <source>
        <dbReference type="ARBA" id="ARBA00023163"/>
    </source>
</evidence>
<feature type="domain" description="LexA repressor DNA-binding" evidence="15">
    <location>
        <begin position="6"/>
        <end position="66"/>
    </location>
</feature>
<keyword evidence="10 12" id="KW-0234">DNA repair</keyword>
<comment type="caution">
    <text evidence="16">The sequence shown here is derived from an EMBL/GenBank/DDBJ whole genome shotgun (WGS) entry which is preliminary data.</text>
</comment>
<feature type="active site" description="For autocatalytic cleavage activity" evidence="12">
    <location>
        <position position="169"/>
    </location>
</feature>
<dbReference type="EMBL" id="JABGBW010000006">
    <property type="protein sequence ID" value="MBC2576463.1"/>
    <property type="molecule type" value="Genomic_DNA"/>
</dbReference>
<dbReference type="InterPro" id="IPR006199">
    <property type="entry name" value="LexA_DNA-bd_dom"/>
</dbReference>
<evidence type="ECO:0000256" key="8">
    <source>
        <dbReference type="ARBA" id="ARBA00023125"/>
    </source>
</evidence>
<evidence type="ECO:0000256" key="7">
    <source>
        <dbReference type="ARBA" id="ARBA00023015"/>
    </source>
</evidence>
<evidence type="ECO:0000256" key="12">
    <source>
        <dbReference type="HAMAP-Rule" id="MF_00015"/>
    </source>
</evidence>
<keyword evidence="4 12" id="KW-0227">DNA damage</keyword>
<dbReference type="SUPFAM" id="SSF51306">
    <property type="entry name" value="LexA/Signal peptidase"/>
    <property type="match status" value="1"/>
</dbReference>
<dbReference type="Pfam" id="PF01726">
    <property type="entry name" value="LexA_DNA_bind"/>
    <property type="match status" value="1"/>
</dbReference>
<dbReference type="Proteomes" id="UP000713904">
    <property type="component" value="Unassembled WGS sequence"/>
</dbReference>
<dbReference type="InterPro" id="IPR050077">
    <property type="entry name" value="LexA_repressor"/>
</dbReference>
<dbReference type="InterPro" id="IPR039418">
    <property type="entry name" value="LexA-like"/>
</dbReference>
<keyword evidence="17" id="KW-1185">Reference proteome</keyword>
<keyword evidence="8 12" id="KW-0238">DNA-binding</keyword>
<sequence>MYEELREKDILVLNYIKKHSGNKGYPPSVREICNELGIKSTSTVFGILNRLEKYEYIRKDPTKPRAIEILDKNSENPTITSQEIISLPVVGEIAAGEPIFAEENIQEYIPLPSSYIKGRSCFMLKVKGDSMIDAGIFDRDLIVVDSSDKKPKKGKIIAALIDGDTATVKRLDIRNGKIILIPENKMYSEMVFSPEEVQILGSVTGVFRTL</sequence>
<evidence type="ECO:0000256" key="5">
    <source>
        <dbReference type="ARBA" id="ARBA00022801"/>
    </source>
</evidence>
<evidence type="ECO:0000256" key="6">
    <source>
        <dbReference type="ARBA" id="ARBA00022813"/>
    </source>
</evidence>
<evidence type="ECO:0000256" key="3">
    <source>
        <dbReference type="ARBA" id="ARBA00022705"/>
    </source>
</evidence>
<evidence type="ECO:0000256" key="2">
    <source>
        <dbReference type="ARBA" id="ARBA00022491"/>
    </source>
</evidence>
<keyword evidence="6 12" id="KW-0068">Autocatalytic cleavage</keyword>
<evidence type="ECO:0000256" key="1">
    <source>
        <dbReference type="ARBA" id="ARBA00007484"/>
    </source>
</evidence>
<keyword evidence="7 12" id="KW-0805">Transcription regulation</keyword>
<evidence type="ECO:0000259" key="15">
    <source>
        <dbReference type="Pfam" id="PF01726"/>
    </source>
</evidence>
<dbReference type="SUPFAM" id="SSF46785">
    <property type="entry name" value="Winged helix' DNA-binding domain"/>
    <property type="match status" value="1"/>
</dbReference>
<feature type="DNA-binding region" description="H-T-H motif" evidence="12">
    <location>
        <begin position="29"/>
        <end position="49"/>
    </location>
</feature>
<keyword evidence="3 12" id="KW-0235">DNA replication</keyword>
<evidence type="ECO:0000256" key="4">
    <source>
        <dbReference type="ARBA" id="ARBA00022763"/>
    </source>
</evidence>
<evidence type="ECO:0000313" key="16">
    <source>
        <dbReference type="EMBL" id="MBC2576463.1"/>
    </source>
</evidence>
<dbReference type="Gene3D" id="1.10.10.10">
    <property type="entry name" value="Winged helix-like DNA-binding domain superfamily/Winged helix DNA-binding domain"/>
    <property type="match status" value="1"/>
</dbReference>
<feature type="domain" description="Peptidase S24/S26A/S26B/S26C" evidence="14">
    <location>
        <begin position="88"/>
        <end position="203"/>
    </location>
</feature>
<proteinExistence type="inferred from homology"/>
<evidence type="ECO:0000256" key="11">
    <source>
        <dbReference type="ARBA" id="ARBA00023236"/>
    </source>
</evidence>
<evidence type="ECO:0000313" key="17">
    <source>
        <dbReference type="Proteomes" id="UP000713904"/>
    </source>
</evidence>
<dbReference type="NCBIfam" id="TIGR00498">
    <property type="entry name" value="lexA"/>
    <property type="match status" value="1"/>
</dbReference>
<dbReference type="PANTHER" id="PTHR33516">
    <property type="entry name" value="LEXA REPRESSOR"/>
    <property type="match status" value="1"/>
</dbReference>
<dbReference type="HAMAP" id="MF_00015">
    <property type="entry name" value="LexA"/>
    <property type="match status" value="1"/>
</dbReference>
<name>A0ABR6TM17_9FIRM</name>
<reference evidence="16 17" key="1">
    <citation type="submission" date="2020-05" db="EMBL/GenBank/DDBJ databases">
        <title>Draft genome of xy-202 and genomic insight in genome of the genus Peptostreptococcus.</title>
        <authorList>
            <person name="Zhang Z."/>
        </authorList>
    </citation>
    <scope>NUCLEOTIDE SEQUENCE [LARGE SCALE GENOMIC DNA]</scope>
    <source>
        <strain evidence="16 17">DSM 27025</strain>
    </source>
</reference>
<dbReference type="CDD" id="cd06529">
    <property type="entry name" value="S24_LexA-like"/>
    <property type="match status" value="1"/>
</dbReference>
<organism evidence="16 17">
    <name type="scientific">Peptostreptococcus canis</name>
    <dbReference type="NCBI Taxonomy" id="1159213"/>
    <lineage>
        <taxon>Bacteria</taxon>
        <taxon>Bacillati</taxon>
        <taxon>Bacillota</taxon>
        <taxon>Clostridia</taxon>
        <taxon>Peptostreptococcales</taxon>
        <taxon>Peptostreptococcaceae</taxon>
        <taxon>Peptostreptococcus</taxon>
    </lineage>
</organism>
<dbReference type="InterPro" id="IPR036388">
    <property type="entry name" value="WH-like_DNA-bd_sf"/>
</dbReference>
<evidence type="ECO:0000256" key="10">
    <source>
        <dbReference type="ARBA" id="ARBA00023204"/>
    </source>
</evidence>
<keyword evidence="9 12" id="KW-0804">Transcription</keyword>
<comment type="function">
    <text evidence="12">Represses a number of genes involved in the response to DNA damage (SOS response), including recA and lexA. In the presence of single-stranded DNA, RecA interacts with LexA causing an autocatalytic cleavage which disrupts the DNA-binding part of LexA, leading to derepression of the SOS regulon and eventually DNA repair.</text>
</comment>
<accession>A0ABR6TM17</accession>